<evidence type="ECO:0000256" key="1">
    <source>
        <dbReference type="ARBA" id="ARBA00013038"/>
    </source>
</evidence>
<evidence type="ECO:0000256" key="5">
    <source>
        <dbReference type="ARBA" id="ARBA00041396"/>
    </source>
</evidence>
<keyword evidence="9" id="KW-1185">Reference proteome</keyword>
<evidence type="ECO:0000259" key="7">
    <source>
        <dbReference type="PROSITE" id="PS50275"/>
    </source>
</evidence>
<dbReference type="PROSITE" id="PS50275">
    <property type="entry name" value="SAC"/>
    <property type="match status" value="1"/>
</dbReference>
<feature type="domain" description="SAC" evidence="7">
    <location>
        <begin position="101"/>
        <end position="203"/>
    </location>
</feature>
<dbReference type="PANTHER" id="PTHR45662:SF2">
    <property type="entry name" value="PHOSPHATIDYLINOSITOL-3-PHOSPHATASE SAC1"/>
    <property type="match status" value="1"/>
</dbReference>
<gene>
    <name evidence="8" type="ORF">Celaphus_00019134</name>
</gene>
<proteinExistence type="predicted"/>
<accession>A0A212C7U6</accession>
<dbReference type="GO" id="GO:0043812">
    <property type="term" value="F:phosphatidylinositol-4-phosphate phosphatase activity"/>
    <property type="evidence" value="ECO:0007669"/>
    <property type="project" value="TreeGrafter"/>
</dbReference>
<evidence type="ECO:0000256" key="6">
    <source>
        <dbReference type="ARBA" id="ARBA00041911"/>
    </source>
</evidence>
<evidence type="ECO:0000256" key="2">
    <source>
        <dbReference type="ARBA" id="ARBA00036631"/>
    </source>
</evidence>
<feature type="non-terminal residue" evidence="8">
    <location>
        <position position="1"/>
    </location>
</feature>
<comment type="catalytic activity">
    <reaction evidence="3">
        <text>a 1,2-diacyl-sn-glycero-3-phospho-(1D-myo-inositol 4-phosphate) + H2O = a 1,2-diacyl-sn-glycero-3-phospho-(1D-myo-inositol) + phosphate</text>
        <dbReference type="Rhea" id="RHEA:55652"/>
        <dbReference type="ChEBI" id="CHEBI:15377"/>
        <dbReference type="ChEBI" id="CHEBI:43474"/>
        <dbReference type="ChEBI" id="CHEBI:57880"/>
        <dbReference type="ChEBI" id="CHEBI:58178"/>
    </reaction>
    <physiologicalReaction direction="left-to-right" evidence="3">
        <dbReference type="Rhea" id="RHEA:55653"/>
    </physiologicalReaction>
</comment>
<dbReference type="PANTHER" id="PTHR45662">
    <property type="entry name" value="PHOSPHATIDYLINOSITIDE PHOSPHATASE SAC1"/>
    <property type="match status" value="1"/>
</dbReference>
<dbReference type="GO" id="GO:0005783">
    <property type="term" value="C:endoplasmic reticulum"/>
    <property type="evidence" value="ECO:0007669"/>
    <property type="project" value="TreeGrafter"/>
</dbReference>
<dbReference type="Proteomes" id="UP000242450">
    <property type="component" value="Chromosome 26"/>
</dbReference>
<evidence type="ECO:0000256" key="3">
    <source>
        <dbReference type="ARBA" id="ARBA00036807"/>
    </source>
</evidence>
<evidence type="ECO:0000313" key="8">
    <source>
        <dbReference type="EMBL" id="OWK02066.1"/>
    </source>
</evidence>
<feature type="non-terminal residue" evidence="8">
    <location>
        <position position="203"/>
    </location>
</feature>
<dbReference type="EC" id="3.1.3.64" evidence="1"/>
<dbReference type="InterPro" id="IPR002013">
    <property type="entry name" value="SAC_dom"/>
</dbReference>
<dbReference type="Pfam" id="PF02383">
    <property type="entry name" value="Syja_N"/>
    <property type="match status" value="1"/>
</dbReference>
<organism evidence="8 9">
    <name type="scientific">Cervus elaphus hippelaphus</name>
    <name type="common">European red deer</name>
    <dbReference type="NCBI Taxonomy" id="46360"/>
    <lineage>
        <taxon>Eukaryota</taxon>
        <taxon>Metazoa</taxon>
        <taxon>Chordata</taxon>
        <taxon>Craniata</taxon>
        <taxon>Vertebrata</taxon>
        <taxon>Euteleostomi</taxon>
        <taxon>Mammalia</taxon>
        <taxon>Eutheria</taxon>
        <taxon>Laurasiatheria</taxon>
        <taxon>Artiodactyla</taxon>
        <taxon>Ruminantia</taxon>
        <taxon>Pecora</taxon>
        <taxon>Cervidae</taxon>
        <taxon>Cervinae</taxon>
        <taxon>Cervus</taxon>
    </lineage>
</organism>
<evidence type="ECO:0000256" key="4">
    <source>
        <dbReference type="ARBA" id="ARBA00040795"/>
    </source>
</evidence>
<comment type="catalytic activity">
    <reaction evidence="2">
        <text>a 1,2-diacyl-sn-glycero-3-phospho-(1D-myo-inositol-3-phosphate) + H2O = a 1,2-diacyl-sn-glycero-3-phospho-(1D-myo-inositol) + phosphate</text>
        <dbReference type="Rhea" id="RHEA:12316"/>
        <dbReference type="ChEBI" id="CHEBI:15377"/>
        <dbReference type="ChEBI" id="CHEBI:43474"/>
        <dbReference type="ChEBI" id="CHEBI:57880"/>
        <dbReference type="ChEBI" id="CHEBI:58088"/>
        <dbReference type="EC" id="3.1.3.64"/>
    </reaction>
    <physiologicalReaction direction="left-to-right" evidence="2">
        <dbReference type="Rhea" id="RHEA:12317"/>
    </physiologicalReaction>
</comment>
<sequence>GLMFKNCRSHWCKQRVLCGSLKARRLADTHTCIPAAAADTQEQPFPAAQVLVALPFGVPLEHVNILAACPECGVHRACAVQEYGPQAPPLLAMGTVSWRLNQLLHVPLRQHQVNCCDWLLKVICGVVAIRTVYASHKQAKACLISRISCERAGARFHTRGVNDDGHVSNFVETEQTIYMDDGVSSFVQIRGSVPLFWEQPGLQ</sequence>
<dbReference type="EMBL" id="MKHE01000026">
    <property type="protein sequence ID" value="OWK02066.1"/>
    <property type="molecule type" value="Genomic_DNA"/>
</dbReference>
<dbReference type="GO" id="GO:0046856">
    <property type="term" value="P:phosphatidylinositol dephosphorylation"/>
    <property type="evidence" value="ECO:0007669"/>
    <property type="project" value="TreeGrafter"/>
</dbReference>
<evidence type="ECO:0000313" key="9">
    <source>
        <dbReference type="Proteomes" id="UP000242450"/>
    </source>
</evidence>
<reference evidence="8 9" key="1">
    <citation type="journal article" date="2018" name="Mol. Genet. Genomics">
        <title>The red deer Cervus elaphus genome CerEla1.0: sequencing, annotating, genes, and chromosomes.</title>
        <authorList>
            <person name="Bana N.A."/>
            <person name="Nyiri A."/>
            <person name="Nagy J."/>
            <person name="Frank K."/>
            <person name="Nagy T."/>
            <person name="Steger V."/>
            <person name="Schiller M."/>
            <person name="Lakatos P."/>
            <person name="Sugar L."/>
            <person name="Horn P."/>
            <person name="Barta E."/>
            <person name="Orosz L."/>
        </authorList>
    </citation>
    <scope>NUCLEOTIDE SEQUENCE [LARGE SCALE GENOMIC DNA]</scope>
    <source>
        <strain evidence="8">Hungarian</strain>
    </source>
</reference>
<dbReference type="GO" id="GO:0004438">
    <property type="term" value="F:phosphatidylinositol-3-phosphate phosphatase activity"/>
    <property type="evidence" value="ECO:0007669"/>
    <property type="project" value="UniProtKB-EC"/>
</dbReference>
<name>A0A212C7U6_CEREH</name>
<comment type="caution">
    <text evidence="8">The sequence shown here is derived from an EMBL/GenBank/DDBJ whole genome shotgun (WGS) entry which is preliminary data.</text>
</comment>
<dbReference type="AlphaFoldDB" id="A0A212C7U6"/>
<dbReference type="OrthoDB" id="1925875at2759"/>
<protein>
    <recommendedName>
        <fullName evidence="4">Phosphatidylinositol-3-phosphatase SAC1</fullName>
        <ecNumber evidence="1">3.1.3.64</ecNumber>
    </recommendedName>
    <alternativeName>
        <fullName evidence="6">Phosphatidylinositol-4-phosphate phosphatase</fullName>
    </alternativeName>
    <alternativeName>
        <fullName evidence="5">Suppressor of actin mutations 1-like protein</fullName>
    </alternativeName>
</protein>